<feature type="region of interest" description="Disordered" evidence="8">
    <location>
        <begin position="109"/>
        <end position="128"/>
    </location>
</feature>
<evidence type="ECO:0000313" key="12">
    <source>
        <dbReference type="Proteomes" id="UP000317881"/>
    </source>
</evidence>
<dbReference type="GO" id="GO:0032993">
    <property type="term" value="C:protein-DNA complex"/>
    <property type="evidence" value="ECO:0007669"/>
    <property type="project" value="TreeGrafter"/>
</dbReference>
<dbReference type="InterPro" id="IPR039420">
    <property type="entry name" value="WalR-like"/>
</dbReference>
<evidence type="ECO:0000256" key="8">
    <source>
        <dbReference type="SAM" id="MobiDB-lite"/>
    </source>
</evidence>
<keyword evidence="1 6" id="KW-0597">Phosphoprotein</keyword>
<dbReference type="SUPFAM" id="SSF46894">
    <property type="entry name" value="C-terminal effector domain of the bipartite response regulators"/>
    <property type="match status" value="1"/>
</dbReference>
<dbReference type="Pfam" id="PF00486">
    <property type="entry name" value="Trans_reg_C"/>
    <property type="match status" value="1"/>
</dbReference>
<dbReference type="GO" id="GO:0005829">
    <property type="term" value="C:cytosol"/>
    <property type="evidence" value="ECO:0007669"/>
    <property type="project" value="TreeGrafter"/>
</dbReference>
<dbReference type="PANTHER" id="PTHR48111">
    <property type="entry name" value="REGULATOR OF RPOS"/>
    <property type="match status" value="1"/>
</dbReference>
<dbReference type="Gene3D" id="1.10.10.10">
    <property type="entry name" value="Winged helix-like DNA-binding domain superfamily/Winged helix DNA-binding domain"/>
    <property type="match status" value="1"/>
</dbReference>
<dbReference type="GO" id="GO:0000976">
    <property type="term" value="F:transcription cis-regulatory region binding"/>
    <property type="evidence" value="ECO:0007669"/>
    <property type="project" value="TreeGrafter"/>
</dbReference>
<evidence type="ECO:0000259" key="10">
    <source>
        <dbReference type="PROSITE" id="PS51755"/>
    </source>
</evidence>
<feature type="domain" description="Response regulatory" evidence="9">
    <location>
        <begin position="26"/>
        <end position="140"/>
    </location>
</feature>
<evidence type="ECO:0000256" key="4">
    <source>
        <dbReference type="ARBA" id="ARBA00023125"/>
    </source>
</evidence>
<dbReference type="InterPro" id="IPR001867">
    <property type="entry name" value="OmpR/PhoB-type_DNA-bd"/>
</dbReference>
<accession>A0A4Y3VEV3</accession>
<dbReference type="PANTHER" id="PTHR48111:SF1">
    <property type="entry name" value="TWO-COMPONENT RESPONSE REGULATOR ORR33"/>
    <property type="match status" value="1"/>
</dbReference>
<dbReference type="RefSeq" id="WP_141310066.1">
    <property type="nucleotide sequence ID" value="NZ_BJND01000020.1"/>
</dbReference>
<reference evidence="11 12" key="1">
    <citation type="submission" date="2019-06" db="EMBL/GenBank/DDBJ databases">
        <title>Whole genome shotgun sequence of Streptomyces spinoverrucosus NBRC 14228.</title>
        <authorList>
            <person name="Hosoyama A."/>
            <person name="Uohara A."/>
            <person name="Ohji S."/>
            <person name="Ichikawa N."/>
        </authorList>
    </citation>
    <scope>NUCLEOTIDE SEQUENCE [LARGE SCALE GENOMIC DNA]</scope>
    <source>
        <strain evidence="11 12">NBRC 14228</strain>
    </source>
</reference>
<keyword evidence="4 7" id="KW-0238">DNA-binding</keyword>
<evidence type="ECO:0000256" key="3">
    <source>
        <dbReference type="ARBA" id="ARBA00023015"/>
    </source>
</evidence>
<organism evidence="11 12">
    <name type="scientific">Streptomyces spinoverrucosus</name>
    <dbReference type="NCBI Taxonomy" id="284043"/>
    <lineage>
        <taxon>Bacteria</taxon>
        <taxon>Bacillati</taxon>
        <taxon>Actinomycetota</taxon>
        <taxon>Actinomycetes</taxon>
        <taxon>Kitasatosporales</taxon>
        <taxon>Streptomycetaceae</taxon>
        <taxon>Streptomyces</taxon>
    </lineage>
</organism>
<dbReference type="AlphaFoldDB" id="A0A4Y3VEV3"/>
<evidence type="ECO:0000259" key="9">
    <source>
        <dbReference type="PROSITE" id="PS50110"/>
    </source>
</evidence>
<feature type="domain" description="OmpR/PhoB-type" evidence="10">
    <location>
        <begin position="155"/>
        <end position="250"/>
    </location>
</feature>
<dbReference type="GO" id="GO:0006355">
    <property type="term" value="P:regulation of DNA-templated transcription"/>
    <property type="evidence" value="ECO:0007669"/>
    <property type="project" value="InterPro"/>
</dbReference>
<dbReference type="CDD" id="cd00383">
    <property type="entry name" value="trans_reg_C"/>
    <property type="match status" value="1"/>
</dbReference>
<dbReference type="OrthoDB" id="4104175at2"/>
<evidence type="ECO:0000256" key="7">
    <source>
        <dbReference type="PROSITE-ProRule" id="PRU01091"/>
    </source>
</evidence>
<dbReference type="InterPro" id="IPR001789">
    <property type="entry name" value="Sig_transdc_resp-reg_receiver"/>
</dbReference>
<dbReference type="EMBL" id="BJND01000020">
    <property type="protein sequence ID" value="GEC05414.1"/>
    <property type="molecule type" value="Genomic_DNA"/>
</dbReference>
<evidence type="ECO:0000313" key="11">
    <source>
        <dbReference type="EMBL" id="GEC05414.1"/>
    </source>
</evidence>
<proteinExistence type="predicted"/>
<keyword evidence="3" id="KW-0805">Transcription regulation</keyword>
<sequence>MPNPPTVIAARERTGETLAGHGGAPLVLIAVGDPTAAEPLPTLLRLAGYRTTTARTGAEALAWVRECRFDLVILDVLLPDVDQLRRTRSLVAPDRPAVLLLAEGEPLGTIPAGDRGPGEGSSARAPRREAEVLARARQLVGRARRYDDPARGGEPSTLRYDDLVLDESRCRALRGQRAIALTPAEYRLLRCLLLNPERVLSKEQIGRHVWDERPTDGAIERLVSRLRRKVNDGEPALIHTRRGFGYWLGRSTPG</sequence>
<keyword evidence="12" id="KW-1185">Reference proteome</keyword>
<feature type="DNA-binding region" description="OmpR/PhoB-type" evidence="7">
    <location>
        <begin position="155"/>
        <end position="250"/>
    </location>
</feature>
<dbReference type="SMART" id="SM00862">
    <property type="entry name" value="Trans_reg_C"/>
    <property type="match status" value="1"/>
</dbReference>
<comment type="caution">
    <text evidence="11">The sequence shown here is derived from an EMBL/GenBank/DDBJ whole genome shotgun (WGS) entry which is preliminary data.</text>
</comment>
<gene>
    <name evidence="11" type="ORF">SSP24_30690</name>
</gene>
<dbReference type="Proteomes" id="UP000317881">
    <property type="component" value="Unassembled WGS sequence"/>
</dbReference>
<protein>
    <submittedName>
        <fullName evidence="11">DNA-binding response regulator</fullName>
    </submittedName>
</protein>
<keyword evidence="5" id="KW-0804">Transcription</keyword>
<dbReference type="InterPro" id="IPR016032">
    <property type="entry name" value="Sig_transdc_resp-reg_C-effctor"/>
</dbReference>
<dbReference type="GO" id="GO:0000156">
    <property type="term" value="F:phosphorelay response regulator activity"/>
    <property type="evidence" value="ECO:0007669"/>
    <property type="project" value="TreeGrafter"/>
</dbReference>
<evidence type="ECO:0000256" key="6">
    <source>
        <dbReference type="PROSITE-ProRule" id="PRU00169"/>
    </source>
</evidence>
<dbReference type="PROSITE" id="PS50110">
    <property type="entry name" value="RESPONSE_REGULATORY"/>
    <property type="match status" value="1"/>
</dbReference>
<dbReference type="SUPFAM" id="SSF52172">
    <property type="entry name" value="CheY-like"/>
    <property type="match status" value="1"/>
</dbReference>
<dbReference type="Gene3D" id="3.40.50.2300">
    <property type="match status" value="1"/>
</dbReference>
<evidence type="ECO:0000256" key="1">
    <source>
        <dbReference type="ARBA" id="ARBA00022553"/>
    </source>
</evidence>
<name>A0A4Y3VEV3_9ACTN</name>
<dbReference type="PROSITE" id="PS51755">
    <property type="entry name" value="OMPR_PHOB"/>
    <property type="match status" value="1"/>
</dbReference>
<dbReference type="Pfam" id="PF00072">
    <property type="entry name" value="Response_reg"/>
    <property type="match status" value="1"/>
</dbReference>
<dbReference type="InterPro" id="IPR036388">
    <property type="entry name" value="WH-like_DNA-bd_sf"/>
</dbReference>
<dbReference type="InterPro" id="IPR011006">
    <property type="entry name" value="CheY-like_superfamily"/>
</dbReference>
<evidence type="ECO:0000256" key="2">
    <source>
        <dbReference type="ARBA" id="ARBA00023012"/>
    </source>
</evidence>
<evidence type="ECO:0000256" key="5">
    <source>
        <dbReference type="ARBA" id="ARBA00023163"/>
    </source>
</evidence>
<feature type="modified residue" description="4-aspartylphosphate" evidence="6">
    <location>
        <position position="75"/>
    </location>
</feature>
<keyword evidence="2" id="KW-0902">Two-component regulatory system</keyword>